<dbReference type="InterPro" id="IPR027417">
    <property type="entry name" value="P-loop_NTPase"/>
</dbReference>
<evidence type="ECO:0000313" key="5">
    <source>
        <dbReference type="Proteomes" id="UP001221142"/>
    </source>
</evidence>
<dbReference type="Pfam" id="PF24883">
    <property type="entry name" value="NPHP3_N"/>
    <property type="match status" value="1"/>
</dbReference>
<feature type="region of interest" description="Disordered" evidence="2">
    <location>
        <begin position="1"/>
        <end position="22"/>
    </location>
</feature>
<dbReference type="Gene3D" id="3.40.50.300">
    <property type="entry name" value="P-loop containing nucleotide triphosphate hydrolases"/>
    <property type="match status" value="1"/>
</dbReference>
<dbReference type="EMBL" id="JARKIF010000026">
    <property type="protein sequence ID" value="KAJ7614337.1"/>
    <property type="molecule type" value="Genomic_DNA"/>
</dbReference>
<keyword evidence="1" id="KW-0677">Repeat</keyword>
<accession>A0AAD7FBQ1</accession>
<keyword evidence="5" id="KW-1185">Reference proteome</keyword>
<dbReference type="SUPFAM" id="SSF52540">
    <property type="entry name" value="P-loop containing nucleoside triphosphate hydrolases"/>
    <property type="match status" value="1"/>
</dbReference>
<protein>
    <recommendedName>
        <fullName evidence="3">Nephrocystin 3-like N-terminal domain-containing protein</fullName>
    </recommendedName>
</protein>
<organism evidence="4 5">
    <name type="scientific">Roridomyces roridus</name>
    <dbReference type="NCBI Taxonomy" id="1738132"/>
    <lineage>
        <taxon>Eukaryota</taxon>
        <taxon>Fungi</taxon>
        <taxon>Dikarya</taxon>
        <taxon>Basidiomycota</taxon>
        <taxon>Agaricomycotina</taxon>
        <taxon>Agaricomycetes</taxon>
        <taxon>Agaricomycetidae</taxon>
        <taxon>Agaricales</taxon>
        <taxon>Marasmiineae</taxon>
        <taxon>Mycenaceae</taxon>
        <taxon>Roridomyces</taxon>
    </lineage>
</organism>
<comment type="caution">
    <text evidence="4">The sequence shown here is derived from an EMBL/GenBank/DDBJ whole genome shotgun (WGS) entry which is preliminary data.</text>
</comment>
<dbReference type="InterPro" id="IPR056884">
    <property type="entry name" value="NPHP3-like_N"/>
</dbReference>
<proteinExistence type="predicted"/>
<evidence type="ECO:0000259" key="3">
    <source>
        <dbReference type="Pfam" id="PF24883"/>
    </source>
</evidence>
<dbReference type="PANTHER" id="PTHR10039:SF14">
    <property type="entry name" value="NACHT DOMAIN-CONTAINING PROTEIN"/>
    <property type="match status" value="1"/>
</dbReference>
<dbReference type="AlphaFoldDB" id="A0AAD7FBQ1"/>
<dbReference type="PANTHER" id="PTHR10039">
    <property type="entry name" value="AMELOGENIN"/>
    <property type="match status" value="1"/>
</dbReference>
<evidence type="ECO:0000313" key="4">
    <source>
        <dbReference type="EMBL" id="KAJ7614337.1"/>
    </source>
</evidence>
<gene>
    <name evidence="4" type="ORF">FB45DRAFT_842248</name>
</gene>
<feature type="domain" description="Nephrocystin 3-like N-terminal" evidence="3">
    <location>
        <begin position="80"/>
        <end position="242"/>
    </location>
</feature>
<sequence length="353" mass="39612">MSLSQPPQRDCAMSPRIGGNSPVHIQSSTFNSIAGNMNVSHTINVGESGLDILRRALCEDAMHDSAVRPTDPSCHPGTRNAIFERLDEWCFMQPTNSAICWLHGCAGIGKSAIAQQFAASCQARGQLGGSFFWKRSDAGRGHWRSLFPTLAYQLATSFPGISPLIQRAVETDRLVASKSMRHQLEKLIILPFREAPKLKSRPVWVLDGLDECEDHAIQTMLLRLLINSVRHGLPIHILICSRSESHLREVLQSRYLTRIRRFHTRRGVPLDDGWPDEGTIRELVEKSSGTFIYASTIVRYVEFTPRGPLATHYPQKSRNTPPHLIDSLNHGSDRTLLKINAMVVFCGRRIHKI</sequence>
<evidence type="ECO:0000256" key="1">
    <source>
        <dbReference type="ARBA" id="ARBA00022737"/>
    </source>
</evidence>
<evidence type="ECO:0000256" key="2">
    <source>
        <dbReference type="SAM" id="MobiDB-lite"/>
    </source>
</evidence>
<reference evidence="4" key="1">
    <citation type="submission" date="2023-03" db="EMBL/GenBank/DDBJ databases">
        <title>Massive genome expansion in bonnet fungi (Mycena s.s.) driven by repeated elements and novel gene families across ecological guilds.</title>
        <authorList>
            <consortium name="Lawrence Berkeley National Laboratory"/>
            <person name="Harder C.B."/>
            <person name="Miyauchi S."/>
            <person name="Viragh M."/>
            <person name="Kuo A."/>
            <person name="Thoen E."/>
            <person name="Andreopoulos B."/>
            <person name="Lu D."/>
            <person name="Skrede I."/>
            <person name="Drula E."/>
            <person name="Henrissat B."/>
            <person name="Morin E."/>
            <person name="Kohler A."/>
            <person name="Barry K."/>
            <person name="LaButti K."/>
            <person name="Morin E."/>
            <person name="Salamov A."/>
            <person name="Lipzen A."/>
            <person name="Mereny Z."/>
            <person name="Hegedus B."/>
            <person name="Baldrian P."/>
            <person name="Stursova M."/>
            <person name="Weitz H."/>
            <person name="Taylor A."/>
            <person name="Grigoriev I.V."/>
            <person name="Nagy L.G."/>
            <person name="Martin F."/>
            <person name="Kauserud H."/>
        </authorList>
    </citation>
    <scope>NUCLEOTIDE SEQUENCE</scope>
    <source>
        <strain evidence="4">9284</strain>
    </source>
</reference>
<dbReference type="Proteomes" id="UP001221142">
    <property type="component" value="Unassembled WGS sequence"/>
</dbReference>
<name>A0AAD7FBQ1_9AGAR</name>